<dbReference type="AlphaFoldDB" id="S3LE78"/>
<dbReference type="InterPro" id="IPR000914">
    <property type="entry name" value="SBP_5_dom"/>
</dbReference>
<evidence type="ECO:0000256" key="1">
    <source>
        <dbReference type="ARBA" id="ARBA00005695"/>
    </source>
</evidence>
<dbReference type="InterPro" id="IPR030678">
    <property type="entry name" value="Peptide/Ni-bd"/>
</dbReference>
<evidence type="ECO:0000256" key="3">
    <source>
        <dbReference type="ARBA" id="ARBA00022729"/>
    </source>
</evidence>
<keyword evidence="3 4" id="KW-0732">Signal</keyword>
<keyword evidence="7" id="KW-1185">Reference proteome</keyword>
<dbReference type="GO" id="GO:0015833">
    <property type="term" value="P:peptide transport"/>
    <property type="evidence" value="ECO:0007669"/>
    <property type="project" value="TreeGrafter"/>
</dbReference>
<dbReference type="PANTHER" id="PTHR30290:SF9">
    <property type="entry name" value="OLIGOPEPTIDE-BINDING PROTEIN APPA"/>
    <property type="match status" value="1"/>
</dbReference>
<dbReference type="GO" id="GO:1904680">
    <property type="term" value="F:peptide transmembrane transporter activity"/>
    <property type="evidence" value="ECO:0007669"/>
    <property type="project" value="TreeGrafter"/>
</dbReference>
<reference evidence="6 7" key="1">
    <citation type="submission" date="2013-04" db="EMBL/GenBank/DDBJ databases">
        <title>The Genome Sequence of Treponema vincentii F0403.</title>
        <authorList>
            <consortium name="The Broad Institute Genomics Platform"/>
            <person name="Earl A."/>
            <person name="Ward D."/>
            <person name="Feldgarden M."/>
            <person name="Gevers D."/>
            <person name="Leonetti C."/>
            <person name="Izard J."/>
            <person name="Walker B."/>
            <person name="Young S."/>
            <person name="Zeng Q."/>
            <person name="Gargeya S."/>
            <person name="Fitzgerald M."/>
            <person name="Haas B."/>
            <person name="Abouelleil A."/>
            <person name="Allen A.W."/>
            <person name="Alvarado L."/>
            <person name="Arachchi H.M."/>
            <person name="Berlin A.M."/>
            <person name="Chapman S.B."/>
            <person name="Gainer-Dewar J."/>
            <person name="Goldberg J."/>
            <person name="Griggs A."/>
            <person name="Gujja S."/>
            <person name="Hansen M."/>
            <person name="Howarth C."/>
            <person name="Imamovic A."/>
            <person name="Ireland A."/>
            <person name="Larimer J."/>
            <person name="McCowan C."/>
            <person name="Murphy C."/>
            <person name="Pearson M."/>
            <person name="Poon T.W."/>
            <person name="Priest M."/>
            <person name="Roberts A."/>
            <person name="Saif S."/>
            <person name="Shea T."/>
            <person name="Sisk P."/>
            <person name="Sykes S."/>
            <person name="Wortman J."/>
            <person name="Nusbaum C."/>
            <person name="Birren B."/>
        </authorList>
    </citation>
    <scope>NUCLEOTIDE SEQUENCE [LARGE SCALE GENOMIC DNA]</scope>
    <source>
        <strain evidence="6 7">F0403</strain>
    </source>
</reference>
<dbReference type="CDD" id="cd08510">
    <property type="entry name" value="PBP2_Lactococcal_OppA_like"/>
    <property type="match status" value="1"/>
</dbReference>
<dbReference type="EMBL" id="ATFC01000001">
    <property type="protein sequence ID" value="EPF48085.1"/>
    <property type="molecule type" value="Genomic_DNA"/>
</dbReference>
<keyword evidence="2" id="KW-0813">Transport</keyword>
<dbReference type="PROSITE" id="PS51257">
    <property type="entry name" value="PROKAR_LIPOPROTEIN"/>
    <property type="match status" value="1"/>
</dbReference>
<gene>
    <name evidence="6" type="ORF">HMPREF1222_00349</name>
</gene>
<proteinExistence type="inferred from homology"/>
<comment type="caution">
    <text evidence="6">The sequence shown here is derived from an EMBL/GenBank/DDBJ whole genome shotgun (WGS) entry which is preliminary data.</text>
</comment>
<feature type="signal peptide" evidence="4">
    <location>
        <begin position="1"/>
        <end position="19"/>
    </location>
</feature>
<name>S3LE78_9SPIR</name>
<accession>S3LE78</accession>
<dbReference type="GO" id="GO:0043190">
    <property type="term" value="C:ATP-binding cassette (ABC) transporter complex"/>
    <property type="evidence" value="ECO:0007669"/>
    <property type="project" value="InterPro"/>
</dbReference>
<feature type="chain" id="PRO_5004523212" description="Solute-binding protein family 5 domain-containing protein" evidence="4">
    <location>
        <begin position="20"/>
        <end position="619"/>
    </location>
</feature>
<evidence type="ECO:0000259" key="5">
    <source>
        <dbReference type="Pfam" id="PF00496"/>
    </source>
</evidence>
<dbReference type="HOGENOM" id="CLU_017028_8_0_12"/>
<evidence type="ECO:0000256" key="2">
    <source>
        <dbReference type="ARBA" id="ARBA00022448"/>
    </source>
</evidence>
<dbReference type="PIRSF" id="PIRSF002741">
    <property type="entry name" value="MppA"/>
    <property type="match status" value="1"/>
</dbReference>
<organism evidence="6 7">
    <name type="scientific">Treponema vincentii F0403</name>
    <dbReference type="NCBI Taxonomy" id="1125702"/>
    <lineage>
        <taxon>Bacteria</taxon>
        <taxon>Pseudomonadati</taxon>
        <taxon>Spirochaetota</taxon>
        <taxon>Spirochaetia</taxon>
        <taxon>Spirochaetales</taxon>
        <taxon>Treponemataceae</taxon>
        <taxon>Treponema</taxon>
    </lineage>
</organism>
<dbReference type="Proteomes" id="UP000014605">
    <property type="component" value="Unassembled WGS sequence"/>
</dbReference>
<dbReference type="GO" id="GO:0030288">
    <property type="term" value="C:outer membrane-bounded periplasmic space"/>
    <property type="evidence" value="ECO:0007669"/>
    <property type="project" value="UniProtKB-ARBA"/>
</dbReference>
<dbReference type="PANTHER" id="PTHR30290">
    <property type="entry name" value="PERIPLASMIC BINDING COMPONENT OF ABC TRANSPORTER"/>
    <property type="match status" value="1"/>
</dbReference>
<protein>
    <recommendedName>
        <fullName evidence="5">Solute-binding protein family 5 domain-containing protein</fullName>
    </recommendedName>
</protein>
<evidence type="ECO:0000313" key="6">
    <source>
        <dbReference type="EMBL" id="EPF48085.1"/>
    </source>
</evidence>
<evidence type="ECO:0000256" key="4">
    <source>
        <dbReference type="SAM" id="SignalP"/>
    </source>
</evidence>
<dbReference type="Gene3D" id="3.10.105.10">
    <property type="entry name" value="Dipeptide-binding Protein, Domain 3"/>
    <property type="match status" value="1"/>
</dbReference>
<evidence type="ECO:0000313" key="7">
    <source>
        <dbReference type="Proteomes" id="UP000014605"/>
    </source>
</evidence>
<dbReference type="InterPro" id="IPR039424">
    <property type="entry name" value="SBP_5"/>
</dbReference>
<dbReference type="RefSeq" id="WP_016517947.1">
    <property type="nucleotide sequence ID" value="NZ_KE332512.1"/>
</dbReference>
<dbReference type="GeneID" id="301460554"/>
<dbReference type="PATRIC" id="fig|1125702.3.peg.367"/>
<dbReference type="Pfam" id="PF00496">
    <property type="entry name" value="SBP_bac_5"/>
    <property type="match status" value="1"/>
</dbReference>
<dbReference type="SUPFAM" id="SSF53850">
    <property type="entry name" value="Periplasmic binding protein-like II"/>
    <property type="match status" value="1"/>
</dbReference>
<feature type="domain" description="Solute-binding protein family 5" evidence="5">
    <location>
        <begin position="120"/>
        <end position="524"/>
    </location>
</feature>
<sequence>MSKGLKITAFLCAVMMVLASCGGKTEQTQTAQSGERKEANKELKLLFPQMIEREGEILAGGTLVCGLVGDTPWKGIFNTFLYEDNPTYEAMLPMLANFMVDGPNHEIRNGGYCDMTFDREKKTATYHINPGLTWSDGVPVTAEDIIFCYECIGHPDYTGVRYDSRYANVVGMVDYHEGKAKNISGVKKIDDKTVEVTFIEYEPGILWGSGLTYNAEPYHYLKDIPLTEMASHDRVRKTPLSCGPFVINSMVEGDIIEYVPNPYWYGKKIALDKLIMKRIAPTSLAAALKAGEVDIVDYFRADLYDQFVVLDDEGRTVFDENGKPKLKVDNLDFICNVDNAYGYLGFKFGVWNKEKGECEMFPDGGKFKDKALRQALGYAMDNDGINDIYYHGLRFTANSFITPYHPGFYDINRKGYSYNPEKAKQLLDEAGYKDVDGDGYRETPDGKPLKINFLYMSGSDVAAPIANYYIQNWKDVGLNVALNDGRLIEFNAFYDRLRNDDPAVEMYMAAWGVGSNPRPNGLYGRDAQFNRLRWVNEKNDELLAKISSEDFFDEAFRAQAYKEWDENILEEAPAVPTAYRIRLCAVNKRVKNWDIRFVKDWDWCDAALVSDKPAVNTMK</sequence>
<comment type="similarity">
    <text evidence="1">Belongs to the bacterial solute-binding protein 5 family.</text>
</comment>
<dbReference type="Gene3D" id="3.40.190.10">
    <property type="entry name" value="Periplasmic binding protein-like II"/>
    <property type="match status" value="1"/>
</dbReference>